<accession>A0ABP9ZJC1</accession>
<evidence type="ECO:0000313" key="1">
    <source>
        <dbReference type="EMBL" id="GAA6114862.1"/>
    </source>
</evidence>
<name>A0ABP9ZJC1_9LACO</name>
<protein>
    <submittedName>
        <fullName evidence="1">Uncharacterized protein</fullName>
    </submittedName>
</protein>
<reference evidence="1 2" key="1">
    <citation type="submission" date="2024-03" db="EMBL/GenBank/DDBJ databases">
        <title>Inconsistent identification of Apilactobacillus kunkeei-related strains obtained by well-developed overall genome related indices.</title>
        <authorList>
            <person name="Maeno S."/>
            <person name="Endo A."/>
        </authorList>
    </citation>
    <scope>NUCLEOTIDE SEQUENCE [LARGE SCALE GENOMIC DNA]</scope>
    <source>
        <strain evidence="1 2">20H-10</strain>
    </source>
</reference>
<organism evidence="1 2">
    <name type="scientific">Apilactobacillus apinorum</name>
    <dbReference type="NCBI Taxonomy" id="1218495"/>
    <lineage>
        <taxon>Bacteria</taxon>
        <taxon>Bacillati</taxon>
        <taxon>Bacillota</taxon>
        <taxon>Bacilli</taxon>
        <taxon>Lactobacillales</taxon>
        <taxon>Lactobacillaceae</taxon>
        <taxon>Apilactobacillus</taxon>
    </lineage>
</organism>
<comment type="caution">
    <text evidence="1">The sequence shown here is derived from an EMBL/GenBank/DDBJ whole genome shotgun (WGS) entry which is preliminary data.</text>
</comment>
<evidence type="ECO:0000313" key="2">
    <source>
        <dbReference type="Proteomes" id="UP001438112"/>
    </source>
</evidence>
<dbReference type="EMBL" id="BAABVV010000038">
    <property type="protein sequence ID" value="GAA6114862.1"/>
    <property type="molecule type" value="Genomic_DNA"/>
</dbReference>
<sequence>MSFLISIVQEFIHTLIHSIAFTTFHVGSVKFSFIGIDQIISAILKFIH</sequence>
<dbReference type="Proteomes" id="UP001438112">
    <property type="component" value="Unassembled WGS sequence"/>
</dbReference>
<keyword evidence="2" id="KW-1185">Reference proteome</keyword>
<dbReference type="RefSeq" id="WP_187291412.1">
    <property type="nucleotide sequence ID" value="NZ_BAABVV010000038.1"/>
</dbReference>
<gene>
    <name evidence="1" type="ORF">AP20H10_12250</name>
</gene>
<proteinExistence type="predicted"/>